<reference evidence="1 2" key="1">
    <citation type="submission" date="2017-04" db="EMBL/GenBank/DDBJ databases">
        <authorList>
            <person name="Afonso C.L."/>
            <person name="Miller P.J."/>
            <person name="Scott M.A."/>
            <person name="Spackman E."/>
            <person name="Goraichik I."/>
            <person name="Dimitrov K.M."/>
            <person name="Suarez D.L."/>
            <person name="Swayne D.E."/>
        </authorList>
    </citation>
    <scope>NUCLEOTIDE SEQUENCE [LARGE SCALE GENOMIC DNA]</scope>
    <source>
        <strain evidence="1 2">DSM 43828</strain>
    </source>
</reference>
<dbReference type="EMBL" id="FWXV01000025">
    <property type="protein sequence ID" value="SMD27480.1"/>
    <property type="molecule type" value="Genomic_DNA"/>
</dbReference>
<evidence type="ECO:0000313" key="2">
    <source>
        <dbReference type="Proteomes" id="UP000192674"/>
    </source>
</evidence>
<sequence>MSSLMPINIKPSGRAEIWNEVSDKAMSHYLALGKSEITR</sequence>
<name>A0A1Y5YCA2_KIBAR</name>
<protein>
    <submittedName>
        <fullName evidence="1">Uncharacterized protein</fullName>
    </submittedName>
</protein>
<keyword evidence="2" id="KW-1185">Reference proteome</keyword>
<accession>A0A1Y5YCA2</accession>
<dbReference type="Proteomes" id="UP000192674">
    <property type="component" value="Unassembled WGS sequence"/>
</dbReference>
<proteinExistence type="predicted"/>
<gene>
    <name evidence="1" type="ORF">SAMN05661093_11087</name>
</gene>
<organism evidence="1 2">
    <name type="scientific">Kibdelosporangium aridum</name>
    <dbReference type="NCBI Taxonomy" id="2030"/>
    <lineage>
        <taxon>Bacteria</taxon>
        <taxon>Bacillati</taxon>
        <taxon>Actinomycetota</taxon>
        <taxon>Actinomycetes</taxon>
        <taxon>Pseudonocardiales</taxon>
        <taxon>Pseudonocardiaceae</taxon>
        <taxon>Kibdelosporangium</taxon>
    </lineage>
</organism>
<evidence type="ECO:0000313" key="1">
    <source>
        <dbReference type="EMBL" id="SMD27480.1"/>
    </source>
</evidence>
<dbReference type="AlphaFoldDB" id="A0A1Y5YCA2"/>